<feature type="transmembrane region" description="Helical" evidence="7">
    <location>
        <begin position="405"/>
        <end position="425"/>
    </location>
</feature>
<dbReference type="InterPro" id="IPR004680">
    <property type="entry name" value="Cit_transptr-like_dom"/>
</dbReference>
<dbReference type="Gene3D" id="3.30.70.1450">
    <property type="entry name" value="Regulator of K+ conductance, C-terminal domain"/>
    <property type="match status" value="1"/>
</dbReference>
<feature type="transmembrane region" description="Helical" evidence="7">
    <location>
        <begin position="498"/>
        <end position="518"/>
    </location>
</feature>
<dbReference type="Pfam" id="PF03600">
    <property type="entry name" value="CitMHS"/>
    <property type="match status" value="1"/>
</dbReference>
<evidence type="ECO:0000256" key="6">
    <source>
        <dbReference type="ARBA" id="ARBA00023136"/>
    </source>
</evidence>
<accession>A0A9D9I5Y1</accession>
<keyword evidence="3 7" id="KW-0812">Transmembrane</keyword>
<dbReference type="GO" id="GO:0005886">
    <property type="term" value="C:plasma membrane"/>
    <property type="evidence" value="ECO:0007669"/>
    <property type="project" value="TreeGrafter"/>
</dbReference>
<dbReference type="AlphaFoldDB" id="A0A9D9I5Y1"/>
<dbReference type="InterPro" id="IPR051679">
    <property type="entry name" value="DASS-Related_Transporters"/>
</dbReference>
<feature type="transmembrane region" description="Helical" evidence="7">
    <location>
        <begin position="348"/>
        <end position="366"/>
    </location>
</feature>
<dbReference type="Pfam" id="PF02080">
    <property type="entry name" value="TrkA_C"/>
    <property type="match status" value="1"/>
</dbReference>
<feature type="transmembrane region" description="Helical" evidence="7">
    <location>
        <begin position="461"/>
        <end position="478"/>
    </location>
</feature>
<evidence type="ECO:0000256" key="5">
    <source>
        <dbReference type="ARBA" id="ARBA00022989"/>
    </source>
</evidence>
<dbReference type="Proteomes" id="UP000823660">
    <property type="component" value="Unassembled WGS sequence"/>
</dbReference>
<dbReference type="InterPro" id="IPR006037">
    <property type="entry name" value="RCK_C"/>
</dbReference>
<feature type="transmembrane region" description="Helical" evidence="7">
    <location>
        <begin position="107"/>
        <end position="127"/>
    </location>
</feature>
<evidence type="ECO:0000256" key="7">
    <source>
        <dbReference type="SAM" id="Phobius"/>
    </source>
</evidence>
<dbReference type="EMBL" id="JADIMH010000006">
    <property type="protein sequence ID" value="MBO8466275.1"/>
    <property type="molecule type" value="Genomic_DNA"/>
</dbReference>
<feature type="transmembrane region" description="Helical" evidence="7">
    <location>
        <begin position="437"/>
        <end position="455"/>
    </location>
</feature>
<dbReference type="PROSITE" id="PS51202">
    <property type="entry name" value="RCK_C"/>
    <property type="match status" value="1"/>
</dbReference>
<feature type="domain" description="RCK C-terminal" evidence="8">
    <location>
        <begin position="213"/>
        <end position="297"/>
    </location>
</feature>
<dbReference type="PANTHER" id="PTHR43652:SF2">
    <property type="entry name" value="BASIC AMINO ACID ANTIPORTER YFCC-RELATED"/>
    <property type="match status" value="1"/>
</dbReference>
<evidence type="ECO:0000313" key="9">
    <source>
        <dbReference type="EMBL" id="MBO8466275.1"/>
    </source>
</evidence>
<evidence type="ECO:0000259" key="8">
    <source>
        <dbReference type="PROSITE" id="PS51202"/>
    </source>
</evidence>
<keyword evidence="6 7" id="KW-0472">Membrane</keyword>
<evidence type="ECO:0000256" key="1">
    <source>
        <dbReference type="ARBA" id="ARBA00004141"/>
    </source>
</evidence>
<feature type="transmembrane region" description="Helical" evidence="7">
    <location>
        <begin position="186"/>
        <end position="206"/>
    </location>
</feature>
<evidence type="ECO:0000256" key="4">
    <source>
        <dbReference type="ARBA" id="ARBA00022737"/>
    </source>
</evidence>
<gene>
    <name evidence="9" type="ORF">IAB99_00740</name>
</gene>
<comment type="caution">
    <text evidence="9">The sequence shown here is derived from an EMBL/GenBank/DDBJ whole genome shotgun (WGS) entry which is preliminary data.</text>
</comment>
<dbReference type="PANTHER" id="PTHR43652">
    <property type="entry name" value="BASIC AMINO ACID ANTIPORTER YFCC-RELATED"/>
    <property type="match status" value="1"/>
</dbReference>
<sequence>MEGNVEVIFVLITLLGMLAVLVADLMRPGLVMFSVCVLFMCTGILSPKELLAGFSNEGMITVALLFLVSEGIRRSDALGHMISHILPVRPGKRQTARKGYSKLMPTIAGISAFLNNTPIVVIFIPIVKEWAAKAGLNVKKFLIPVSYAAILGGMCTLIGTSTNLVVHGMMLEEGYKGFSMFELGKVGGVIAVVGILYIILFGNRLLPSDKTPEETAVAGQNRNLHKTEAVIGPRFKGINVPFKDFDFDKRYGARILEIRRNGETQSDTENLILKEGDTLIIETDDSFFANWGDSSEFLMLSNGKPHKIPCPKWKKWVSIGLLAIMIAGATFGQMPGIKALIPGIELDMFFWVCVVTVIMAALNLFPAKRYTKFISWDILVTIASALAISKAMTNSGLADMLAGKLTSAISGNVSPLMVLAALYITTNIITELITNNAAAAFAFPIAMSAATQLGIDPMPFFVAITIAASASFSTPIGYQTNMIAQGIGNYKFRDFTRFGLPLNIIAFIISMILIPVFWKF</sequence>
<reference evidence="9" key="2">
    <citation type="journal article" date="2021" name="PeerJ">
        <title>Extensive microbial diversity within the chicken gut microbiome revealed by metagenomics and culture.</title>
        <authorList>
            <person name="Gilroy R."/>
            <person name="Ravi A."/>
            <person name="Getino M."/>
            <person name="Pursley I."/>
            <person name="Horton D.L."/>
            <person name="Alikhan N.F."/>
            <person name="Baker D."/>
            <person name="Gharbi K."/>
            <person name="Hall N."/>
            <person name="Watson M."/>
            <person name="Adriaenssens E.M."/>
            <person name="Foster-Nyarko E."/>
            <person name="Jarju S."/>
            <person name="Secka A."/>
            <person name="Antonio M."/>
            <person name="Oren A."/>
            <person name="Chaudhuri R.R."/>
            <person name="La Ragione R."/>
            <person name="Hildebrand F."/>
            <person name="Pallen M.J."/>
        </authorList>
    </citation>
    <scope>NUCLEOTIDE SEQUENCE</scope>
    <source>
        <strain evidence="9">B1-15692</strain>
    </source>
</reference>
<proteinExistence type="predicted"/>
<protein>
    <submittedName>
        <fullName evidence="9">SLC13 family permease</fullName>
    </submittedName>
</protein>
<comment type="subcellular location">
    <subcellularLocation>
        <location evidence="1">Membrane</location>
        <topology evidence="1">Multi-pass membrane protein</topology>
    </subcellularLocation>
</comment>
<keyword evidence="4" id="KW-0677">Repeat</keyword>
<keyword evidence="5 7" id="KW-1133">Transmembrane helix</keyword>
<name>A0A9D9I5Y1_9BACT</name>
<feature type="transmembrane region" description="Helical" evidence="7">
    <location>
        <begin position="373"/>
        <end position="393"/>
    </location>
</feature>
<feature type="transmembrane region" description="Helical" evidence="7">
    <location>
        <begin position="147"/>
        <end position="166"/>
    </location>
</feature>
<evidence type="ECO:0000313" key="10">
    <source>
        <dbReference type="Proteomes" id="UP000823660"/>
    </source>
</evidence>
<dbReference type="GO" id="GO:0008324">
    <property type="term" value="F:monoatomic cation transmembrane transporter activity"/>
    <property type="evidence" value="ECO:0007669"/>
    <property type="project" value="InterPro"/>
</dbReference>
<dbReference type="InterPro" id="IPR036721">
    <property type="entry name" value="RCK_C_sf"/>
</dbReference>
<reference evidence="9" key="1">
    <citation type="submission" date="2020-10" db="EMBL/GenBank/DDBJ databases">
        <authorList>
            <person name="Gilroy R."/>
        </authorList>
    </citation>
    <scope>NUCLEOTIDE SEQUENCE</scope>
    <source>
        <strain evidence="9">B1-15692</strain>
    </source>
</reference>
<feature type="transmembrane region" description="Helical" evidence="7">
    <location>
        <begin position="30"/>
        <end position="47"/>
    </location>
</feature>
<dbReference type="GO" id="GO:0006813">
    <property type="term" value="P:potassium ion transport"/>
    <property type="evidence" value="ECO:0007669"/>
    <property type="project" value="InterPro"/>
</dbReference>
<dbReference type="SUPFAM" id="SSF116726">
    <property type="entry name" value="TrkA C-terminal domain-like"/>
    <property type="match status" value="1"/>
</dbReference>
<feature type="transmembrane region" description="Helical" evidence="7">
    <location>
        <begin position="6"/>
        <end position="23"/>
    </location>
</feature>
<evidence type="ECO:0000256" key="3">
    <source>
        <dbReference type="ARBA" id="ARBA00022692"/>
    </source>
</evidence>
<organism evidence="9 10">
    <name type="scientific">Candidatus Cryptobacteroides faecipullorum</name>
    <dbReference type="NCBI Taxonomy" id="2840764"/>
    <lineage>
        <taxon>Bacteria</taxon>
        <taxon>Pseudomonadati</taxon>
        <taxon>Bacteroidota</taxon>
        <taxon>Bacteroidia</taxon>
        <taxon>Bacteroidales</taxon>
        <taxon>Candidatus Cryptobacteroides</taxon>
    </lineage>
</organism>
<feature type="transmembrane region" description="Helical" evidence="7">
    <location>
        <begin position="316"/>
        <end position="336"/>
    </location>
</feature>
<evidence type="ECO:0000256" key="2">
    <source>
        <dbReference type="ARBA" id="ARBA00022448"/>
    </source>
</evidence>
<keyword evidence="2" id="KW-0813">Transport</keyword>